<dbReference type="GO" id="GO:0016705">
    <property type="term" value="F:oxidoreductase activity, acting on paired donors, with incorporation or reduction of molecular oxygen"/>
    <property type="evidence" value="ECO:0007669"/>
    <property type="project" value="InterPro"/>
</dbReference>
<accession>A0A177C6W1</accession>
<dbReference type="InParanoid" id="A0A177C6W1"/>
<protein>
    <submittedName>
        <fullName evidence="1">Uncharacterized protein</fullName>
    </submittedName>
</protein>
<dbReference type="OrthoDB" id="1470350at2759"/>
<gene>
    <name evidence="1" type="ORF">CC84DRAFT_964197</name>
</gene>
<dbReference type="Proteomes" id="UP000077069">
    <property type="component" value="Unassembled WGS sequence"/>
</dbReference>
<evidence type="ECO:0000313" key="2">
    <source>
        <dbReference type="Proteomes" id="UP000077069"/>
    </source>
</evidence>
<dbReference type="SUPFAM" id="SSF48264">
    <property type="entry name" value="Cytochrome P450"/>
    <property type="match status" value="1"/>
</dbReference>
<dbReference type="RefSeq" id="XP_018033640.1">
    <property type="nucleotide sequence ID" value="XM_018187989.1"/>
</dbReference>
<dbReference type="EMBL" id="KV441555">
    <property type="protein sequence ID" value="OAG03275.1"/>
    <property type="molecule type" value="Genomic_DNA"/>
</dbReference>
<proteinExistence type="predicted"/>
<keyword evidence="2" id="KW-1185">Reference proteome</keyword>
<name>A0A177C6W1_9PLEO</name>
<evidence type="ECO:0000313" key="1">
    <source>
        <dbReference type="EMBL" id="OAG03275.1"/>
    </source>
</evidence>
<organism evidence="1 2">
    <name type="scientific">Paraphaeosphaeria sporulosa</name>
    <dbReference type="NCBI Taxonomy" id="1460663"/>
    <lineage>
        <taxon>Eukaryota</taxon>
        <taxon>Fungi</taxon>
        <taxon>Dikarya</taxon>
        <taxon>Ascomycota</taxon>
        <taxon>Pezizomycotina</taxon>
        <taxon>Dothideomycetes</taxon>
        <taxon>Pleosporomycetidae</taxon>
        <taxon>Pleosporales</taxon>
        <taxon>Massarineae</taxon>
        <taxon>Didymosphaeriaceae</taxon>
        <taxon>Paraphaeosphaeria</taxon>
    </lineage>
</organism>
<sequence length="116" mass="12764">MFASMPRVWCMPGLCEALHLDDDTRGDNSLAFDPECFYANPKLQDSKAFRPFGGAARRTVGYFVSVLITRFDLAVDQESSSSFPLSDLAKPAAGIPLSQAGDDVELLFGERREEGR</sequence>
<dbReference type="GO" id="GO:0020037">
    <property type="term" value="F:heme binding"/>
    <property type="evidence" value="ECO:0007669"/>
    <property type="project" value="InterPro"/>
</dbReference>
<dbReference type="GO" id="GO:0005506">
    <property type="term" value="F:iron ion binding"/>
    <property type="evidence" value="ECO:0007669"/>
    <property type="project" value="InterPro"/>
</dbReference>
<reference evidence="1 2" key="1">
    <citation type="submission" date="2016-05" db="EMBL/GenBank/DDBJ databases">
        <title>Comparative analysis of secretome profiles of manganese(II)-oxidizing ascomycete fungi.</title>
        <authorList>
            <consortium name="DOE Joint Genome Institute"/>
            <person name="Zeiner C.A."/>
            <person name="Purvine S.O."/>
            <person name="Zink E.M."/>
            <person name="Wu S."/>
            <person name="Pasa-Tolic L."/>
            <person name="Chaput D.L."/>
            <person name="Haridas S."/>
            <person name="Grigoriev I.V."/>
            <person name="Santelli C.M."/>
            <person name="Hansel C.M."/>
        </authorList>
    </citation>
    <scope>NUCLEOTIDE SEQUENCE [LARGE SCALE GENOMIC DNA]</scope>
    <source>
        <strain evidence="1 2">AP3s5-JAC2a</strain>
    </source>
</reference>
<dbReference type="AlphaFoldDB" id="A0A177C6W1"/>
<dbReference type="InterPro" id="IPR036396">
    <property type="entry name" value="Cyt_P450_sf"/>
</dbReference>
<dbReference type="GO" id="GO:0004497">
    <property type="term" value="F:monooxygenase activity"/>
    <property type="evidence" value="ECO:0007669"/>
    <property type="project" value="InterPro"/>
</dbReference>
<dbReference type="GeneID" id="28771475"/>